<sequence>MVERVIATDEALKLIESIRKKHGQILLYQSGGCCDGSSPMCYSKDDFFLGGSDIYLGSLGNIPFYMHRSQYEYWKHTQLIIDAIPGRGATFSLDSVEDRHFITQSRVFTAEEYKELRKLL</sequence>
<proteinExistence type="predicted"/>
<dbReference type="Pfam" id="PF05610">
    <property type="entry name" value="DUF779"/>
    <property type="match status" value="1"/>
</dbReference>
<evidence type="ECO:0000313" key="1">
    <source>
        <dbReference type="EMBL" id="KEF39296.1"/>
    </source>
</evidence>
<dbReference type="EMBL" id="JJRY01000003">
    <property type="protein sequence ID" value="KEF39296.1"/>
    <property type="molecule type" value="Genomic_DNA"/>
</dbReference>
<name>A0A072NP97_SCHAZ</name>
<reference evidence="1 2" key="1">
    <citation type="submission" date="2014-04" db="EMBL/GenBank/DDBJ databases">
        <title>Draft genome sequence of Bacillus azotoformans MEV2011, a (co-) denitrifying strain unable to grow in the presence of oxygen.</title>
        <authorList>
            <person name="Nielsen M."/>
            <person name="Schreiber L."/>
            <person name="Finster K."/>
            <person name="Schramm A."/>
        </authorList>
    </citation>
    <scope>NUCLEOTIDE SEQUENCE [LARGE SCALE GENOMIC DNA]</scope>
    <source>
        <strain evidence="1 2">MEV2011</strain>
    </source>
</reference>
<dbReference type="InterPro" id="IPR008497">
    <property type="entry name" value="DUF779"/>
</dbReference>
<dbReference type="RefSeq" id="WP_035193868.1">
    <property type="nucleotide sequence ID" value="NZ_JJRY01000003.1"/>
</dbReference>
<accession>A0A072NP97</accession>
<dbReference type="PATRIC" id="fig|1348973.3.peg.1029"/>
<gene>
    <name evidence="1" type="ORF">M670_01058</name>
</gene>
<dbReference type="PIRSF" id="PIRSF009151">
    <property type="entry name" value="DUF779"/>
    <property type="match status" value="1"/>
</dbReference>
<organism evidence="1 2">
    <name type="scientific">Schinkia azotoformans MEV2011</name>
    <dbReference type="NCBI Taxonomy" id="1348973"/>
    <lineage>
        <taxon>Bacteria</taxon>
        <taxon>Bacillati</taxon>
        <taxon>Bacillota</taxon>
        <taxon>Bacilli</taxon>
        <taxon>Bacillales</taxon>
        <taxon>Bacillaceae</taxon>
        <taxon>Calidifontibacillus/Schinkia group</taxon>
        <taxon>Schinkia</taxon>
    </lineage>
</organism>
<dbReference type="Proteomes" id="UP000027936">
    <property type="component" value="Unassembled WGS sequence"/>
</dbReference>
<dbReference type="OrthoDB" id="3725739at2"/>
<protein>
    <recommendedName>
        <fullName evidence="3">DUF779 domain-containing protein</fullName>
    </recommendedName>
</protein>
<evidence type="ECO:0000313" key="2">
    <source>
        <dbReference type="Proteomes" id="UP000027936"/>
    </source>
</evidence>
<dbReference type="AlphaFoldDB" id="A0A072NP97"/>
<comment type="caution">
    <text evidence="1">The sequence shown here is derived from an EMBL/GenBank/DDBJ whole genome shotgun (WGS) entry which is preliminary data.</text>
</comment>
<evidence type="ECO:0008006" key="3">
    <source>
        <dbReference type="Google" id="ProtNLM"/>
    </source>
</evidence>